<keyword evidence="1" id="KW-0175">Coiled coil</keyword>
<comment type="caution">
    <text evidence="4">The sequence shown here is derived from an EMBL/GenBank/DDBJ whole genome shotgun (WGS) entry which is preliminary data.</text>
</comment>
<organism evidence="4 5">
    <name type="scientific">Mucilaginibacter yixingensis</name>
    <dbReference type="NCBI Taxonomy" id="1295612"/>
    <lineage>
        <taxon>Bacteria</taxon>
        <taxon>Pseudomonadati</taxon>
        <taxon>Bacteroidota</taxon>
        <taxon>Sphingobacteriia</taxon>
        <taxon>Sphingobacteriales</taxon>
        <taxon>Sphingobacteriaceae</taxon>
        <taxon>Mucilaginibacter</taxon>
    </lineage>
</organism>
<protein>
    <submittedName>
        <fullName evidence="4">Uncharacterized protein</fullName>
    </submittedName>
</protein>
<feature type="chain" id="PRO_5015611600" evidence="3">
    <location>
        <begin position="20"/>
        <end position="173"/>
    </location>
</feature>
<sequence>MRKLVLLLMLCLCAGADFAQQRNADSVAYEAQRKKINDMLDARRSKFGQYSESLSMHTGIFGFQTKKDIRHSADILMDIAQTDEEIFRQTKILLDYRAFQQTQAQTQSSQTQTTNLAYMNTINKLRNELEKVKTEAENNRQAQNKHMNVLYIIIALMLVSILIVARRKRDIKI</sequence>
<evidence type="ECO:0000256" key="1">
    <source>
        <dbReference type="SAM" id="Coils"/>
    </source>
</evidence>
<evidence type="ECO:0000313" key="4">
    <source>
        <dbReference type="EMBL" id="PTQ96743.1"/>
    </source>
</evidence>
<dbReference type="EMBL" id="QAOQ01000004">
    <property type="protein sequence ID" value="PTQ96743.1"/>
    <property type="molecule type" value="Genomic_DNA"/>
</dbReference>
<evidence type="ECO:0000256" key="2">
    <source>
        <dbReference type="SAM" id="Phobius"/>
    </source>
</evidence>
<reference evidence="4 5" key="1">
    <citation type="submission" date="2018-04" db="EMBL/GenBank/DDBJ databases">
        <title>Genomic Encyclopedia of Archaeal and Bacterial Type Strains, Phase II (KMG-II): from individual species to whole genera.</title>
        <authorList>
            <person name="Goeker M."/>
        </authorList>
    </citation>
    <scope>NUCLEOTIDE SEQUENCE [LARGE SCALE GENOMIC DNA]</scope>
    <source>
        <strain evidence="4 5">DSM 26809</strain>
    </source>
</reference>
<evidence type="ECO:0000256" key="3">
    <source>
        <dbReference type="SAM" id="SignalP"/>
    </source>
</evidence>
<name>A0A2T5J9I7_9SPHI</name>
<gene>
    <name evidence="4" type="ORF">C8P68_104231</name>
</gene>
<dbReference type="RefSeq" id="WP_245917043.1">
    <property type="nucleotide sequence ID" value="NZ_CP160205.1"/>
</dbReference>
<dbReference type="Proteomes" id="UP000244168">
    <property type="component" value="Unassembled WGS sequence"/>
</dbReference>
<keyword evidence="5" id="KW-1185">Reference proteome</keyword>
<feature type="signal peptide" evidence="3">
    <location>
        <begin position="1"/>
        <end position="19"/>
    </location>
</feature>
<keyword evidence="2" id="KW-0472">Membrane</keyword>
<keyword evidence="3" id="KW-0732">Signal</keyword>
<evidence type="ECO:0000313" key="5">
    <source>
        <dbReference type="Proteomes" id="UP000244168"/>
    </source>
</evidence>
<dbReference type="AlphaFoldDB" id="A0A2T5J9I7"/>
<feature type="transmembrane region" description="Helical" evidence="2">
    <location>
        <begin position="148"/>
        <end position="165"/>
    </location>
</feature>
<keyword evidence="2" id="KW-1133">Transmembrane helix</keyword>
<accession>A0A2T5J9I7</accession>
<keyword evidence="2" id="KW-0812">Transmembrane</keyword>
<proteinExistence type="predicted"/>
<feature type="coiled-coil region" evidence="1">
    <location>
        <begin position="115"/>
        <end position="146"/>
    </location>
</feature>